<evidence type="ECO:0000256" key="2">
    <source>
        <dbReference type="ARBA" id="ARBA00022448"/>
    </source>
</evidence>
<dbReference type="OrthoDB" id="10262656at2759"/>
<evidence type="ECO:0000256" key="1">
    <source>
        <dbReference type="ARBA" id="ARBA00004141"/>
    </source>
</evidence>
<keyword evidence="2" id="KW-0813">Transport</keyword>
<evidence type="ECO:0000259" key="9">
    <source>
        <dbReference type="PROSITE" id="PS50850"/>
    </source>
</evidence>
<evidence type="ECO:0000256" key="8">
    <source>
        <dbReference type="SAM" id="Phobius"/>
    </source>
</evidence>
<feature type="transmembrane region" description="Helical" evidence="8">
    <location>
        <begin position="464"/>
        <end position="484"/>
    </location>
</feature>
<dbReference type="PANTHER" id="PTHR23504">
    <property type="entry name" value="MAJOR FACILITATOR SUPERFAMILY DOMAIN-CONTAINING PROTEIN 10"/>
    <property type="match status" value="1"/>
</dbReference>
<dbReference type="InterPro" id="IPR011701">
    <property type="entry name" value="MFS"/>
</dbReference>
<dbReference type="EMBL" id="LKCW01000037">
    <property type="protein sequence ID" value="KPM43166.1"/>
    <property type="molecule type" value="Genomic_DNA"/>
</dbReference>
<feature type="region of interest" description="Disordered" evidence="7">
    <location>
        <begin position="1"/>
        <end position="54"/>
    </location>
</feature>
<feature type="transmembrane region" description="Helical" evidence="8">
    <location>
        <begin position="252"/>
        <end position="274"/>
    </location>
</feature>
<keyword evidence="4 8" id="KW-1133">Transmembrane helix</keyword>
<evidence type="ECO:0000256" key="7">
    <source>
        <dbReference type="SAM" id="MobiDB-lite"/>
    </source>
</evidence>
<dbReference type="SUPFAM" id="SSF103473">
    <property type="entry name" value="MFS general substrate transporter"/>
    <property type="match status" value="1"/>
</dbReference>
<dbReference type="PROSITE" id="PS50850">
    <property type="entry name" value="MFS"/>
    <property type="match status" value="1"/>
</dbReference>
<feature type="compositionally biased region" description="Basic residues" evidence="7">
    <location>
        <begin position="1"/>
        <end position="10"/>
    </location>
</feature>
<feature type="transmembrane region" description="Helical" evidence="8">
    <location>
        <begin position="198"/>
        <end position="222"/>
    </location>
</feature>
<dbReference type="PANTHER" id="PTHR23504:SF6">
    <property type="entry name" value="MULTIDRUG TRANSPORTER, PUTATIVE (AFU_ORTHOLOGUE AFUA_4G08740)-RELATED"/>
    <property type="match status" value="1"/>
</dbReference>
<evidence type="ECO:0000256" key="6">
    <source>
        <dbReference type="ARBA" id="ARBA00023180"/>
    </source>
</evidence>
<dbReference type="InterPro" id="IPR036259">
    <property type="entry name" value="MFS_trans_sf"/>
</dbReference>
<keyword evidence="6" id="KW-0325">Glycoprotein</keyword>
<dbReference type="Pfam" id="PF07690">
    <property type="entry name" value="MFS_1"/>
    <property type="match status" value="1"/>
</dbReference>
<keyword evidence="11" id="KW-1185">Reference proteome</keyword>
<dbReference type="GO" id="GO:0022857">
    <property type="term" value="F:transmembrane transporter activity"/>
    <property type="evidence" value="ECO:0007669"/>
    <property type="project" value="InterPro"/>
</dbReference>
<keyword evidence="3 8" id="KW-0812">Transmembrane</keyword>
<protein>
    <recommendedName>
        <fullName evidence="9">Major facilitator superfamily (MFS) profile domain-containing protein</fullName>
    </recommendedName>
</protein>
<accession>A0A0P7BP78</accession>
<evidence type="ECO:0000256" key="5">
    <source>
        <dbReference type="ARBA" id="ARBA00023136"/>
    </source>
</evidence>
<dbReference type="Gene3D" id="1.20.1250.20">
    <property type="entry name" value="MFS general substrate transporter like domains"/>
    <property type="match status" value="1"/>
</dbReference>
<feature type="transmembrane region" description="Helical" evidence="8">
    <location>
        <begin position="141"/>
        <end position="160"/>
    </location>
</feature>
<evidence type="ECO:0000313" key="11">
    <source>
        <dbReference type="Proteomes" id="UP000050424"/>
    </source>
</evidence>
<comment type="caution">
    <text evidence="10">The sequence shown here is derived from an EMBL/GenBank/DDBJ whole genome shotgun (WGS) entry which is preliminary data.</text>
</comment>
<feature type="transmembrane region" description="Helical" evidence="8">
    <location>
        <begin position="407"/>
        <end position="426"/>
    </location>
</feature>
<feature type="transmembrane region" description="Helical" evidence="8">
    <location>
        <begin position="438"/>
        <end position="458"/>
    </location>
</feature>
<comment type="subcellular location">
    <subcellularLocation>
        <location evidence="1">Membrane</location>
        <topology evidence="1">Multi-pass membrane protein</topology>
    </subcellularLocation>
</comment>
<keyword evidence="5 8" id="KW-0472">Membrane</keyword>
<evidence type="ECO:0000313" key="10">
    <source>
        <dbReference type="EMBL" id="KPM43166.1"/>
    </source>
</evidence>
<organism evidence="10 11">
    <name type="scientific">Neonectria ditissima</name>
    <dbReference type="NCBI Taxonomy" id="78410"/>
    <lineage>
        <taxon>Eukaryota</taxon>
        <taxon>Fungi</taxon>
        <taxon>Dikarya</taxon>
        <taxon>Ascomycota</taxon>
        <taxon>Pezizomycotina</taxon>
        <taxon>Sordariomycetes</taxon>
        <taxon>Hypocreomycetidae</taxon>
        <taxon>Hypocreales</taxon>
        <taxon>Nectriaceae</taxon>
        <taxon>Neonectria</taxon>
    </lineage>
</organism>
<dbReference type="Proteomes" id="UP000050424">
    <property type="component" value="Unassembled WGS sequence"/>
</dbReference>
<sequence>MTSSSRRSRKADKLPTPTDEQSPLLAGQQLNPGDSKLAARQPMGDSRLEAQKAPEPVSWASIPRKGQLAIMVFARLAEPLSERSLTSYLFYQLKWFDPSLEDSEIAQQAGYLTAVFAAAQCITSMWWGHAADSTLFGRKRVLLIGLVGTTLSAIGMGFSTSIRFAFFFRFLAGALNGNVGVLRTMVSEVIVDKRFQSRAFLLLPMCFNVGVIIGPLLSGFLAEPITSLPGLFGPGSFLGGEDGVKWMADFPYALPNLFSAVVLISAACGIILGLDETHPLLRHRPDRGRQLGRFLTRKFTRKQPEDYSYAPLQTDLDCDAMATTLSDENEAELAQPSANQMQKRPPFRSIFTKNVCITLLQAFLQALHVSAFNAVFFVLLPTPRADDSPISLPFRFTGGLGLSSRKVGLANTIIGTVGIPLQLFVYPRVNDRLGVLPSYRAFLPLSIVAYCAVPYLVLLPAKALVVWSCLSAVLAMHVISRTFVGPATMILVNESAPSPTLLGTVHGFASSTSSAARIMGPTIGGAVLGWGLANNYVGMPLWGMAIVATINWVLLLWLKDVDFSR</sequence>
<gene>
    <name evidence="10" type="ORF">AK830_g3408</name>
</gene>
<dbReference type="AlphaFoldDB" id="A0A0P7BP78"/>
<feature type="transmembrane region" description="Helical" evidence="8">
    <location>
        <begin position="166"/>
        <end position="186"/>
    </location>
</feature>
<proteinExistence type="predicted"/>
<evidence type="ECO:0000256" key="3">
    <source>
        <dbReference type="ARBA" id="ARBA00022692"/>
    </source>
</evidence>
<reference evidence="10 11" key="1">
    <citation type="submission" date="2015-09" db="EMBL/GenBank/DDBJ databases">
        <title>Draft genome of a European isolate of the apple canker pathogen Neonectria ditissima.</title>
        <authorList>
            <person name="Gomez-Cortecero A."/>
            <person name="Harrison R.J."/>
            <person name="Armitage A.D."/>
        </authorList>
    </citation>
    <scope>NUCLEOTIDE SEQUENCE [LARGE SCALE GENOMIC DNA]</scope>
    <source>
        <strain evidence="10 11">R09/05</strain>
    </source>
</reference>
<feature type="transmembrane region" description="Helical" evidence="8">
    <location>
        <begin position="539"/>
        <end position="558"/>
    </location>
</feature>
<feature type="domain" description="Major facilitator superfamily (MFS) profile" evidence="9">
    <location>
        <begin position="67"/>
        <end position="563"/>
    </location>
</feature>
<dbReference type="GO" id="GO:0016020">
    <property type="term" value="C:membrane"/>
    <property type="evidence" value="ECO:0007669"/>
    <property type="project" value="UniProtKB-SubCell"/>
</dbReference>
<name>A0A0P7BP78_9HYPO</name>
<dbReference type="InterPro" id="IPR020846">
    <property type="entry name" value="MFS_dom"/>
</dbReference>
<evidence type="ECO:0000256" key="4">
    <source>
        <dbReference type="ARBA" id="ARBA00022989"/>
    </source>
</evidence>